<organism evidence="1">
    <name type="scientific">Anguilla anguilla</name>
    <name type="common">European freshwater eel</name>
    <name type="synonym">Muraena anguilla</name>
    <dbReference type="NCBI Taxonomy" id="7936"/>
    <lineage>
        <taxon>Eukaryota</taxon>
        <taxon>Metazoa</taxon>
        <taxon>Chordata</taxon>
        <taxon>Craniata</taxon>
        <taxon>Vertebrata</taxon>
        <taxon>Euteleostomi</taxon>
        <taxon>Actinopterygii</taxon>
        <taxon>Neopterygii</taxon>
        <taxon>Teleostei</taxon>
        <taxon>Anguilliformes</taxon>
        <taxon>Anguillidae</taxon>
        <taxon>Anguilla</taxon>
    </lineage>
</organism>
<reference evidence="1" key="1">
    <citation type="submission" date="2014-11" db="EMBL/GenBank/DDBJ databases">
        <authorList>
            <person name="Amaro Gonzalez C."/>
        </authorList>
    </citation>
    <scope>NUCLEOTIDE SEQUENCE</scope>
</reference>
<evidence type="ECO:0000313" key="1">
    <source>
        <dbReference type="EMBL" id="JAH39589.1"/>
    </source>
</evidence>
<dbReference type="EMBL" id="GBXM01068988">
    <property type="protein sequence ID" value="JAH39589.1"/>
    <property type="molecule type" value="Transcribed_RNA"/>
</dbReference>
<sequence>MELFGHAHRWWVCCGRRSLKSEAEKKVIPSIVNSVVPSSQKQGAQITGNGCINM</sequence>
<accession>A0A0E9SDY3</accession>
<dbReference type="AlphaFoldDB" id="A0A0E9SDY3"/>
<name>A0A0E9SDY3_ANGAN</name>
<reference evidence="1" key="2">
    <citation type="journal article" date="2015" name="Fish Shellfish Immunol.">
        <title>Early steps in the European eel (Anguilla anguilla)-Vibrio vulnificus interaction in the gills: Role of the RtxA13 toxin.</title>
        <authorList>
            <person name="Callol A."/>
            <person name="Pajuelo D."/>
            <person name="Ebbesson L."/>
            <person name="Teles M."/>
            <person name="MacKenzie S."/>
            <person name="Amaro C."/>
        </authorList>
    </citation>
    <scope>NUCLEOTIDE SEQUENCE</scope>
</reference>
<protein>
    <submittedName>
        <fullName evidence="1">Uncharacterized protein</fullName>
    </submittedName>
</protein>
<proteinExistence type="predicted"/>